<dbReference type="EMBL" id="CP009526">
    <property type="protein sequence ID" value="AKB49647.1"/>
    <property type="molecule type" value="Genomic_DNA"/>
</dbReference>
<dbReference type="KEGG" id="mbw:MSBRW_0394"/>
<dbReference type="GeneID" id="24821799"/>
<dbReference type="PATRIC" id="fig|1434109.4.peg.477"/>
<feature type="transmembrane region" description="Helical" evidence="1">
    <location>
        <begin position="67"/>
        <end position="89"/>
    </location>
</feature>
<sequence>MRIKIALALMSAIFMFYWAAALIISCILWSISVTILSFGDLTELLSIISFLGSVLFLVEARKVLPRWYLAVPLCISLFVLVIVNFWVIFSGRELLSDHIGIAETLVMLFMALLSPFSALVFLSMDRHPDSMNAYLAVSSVASMLSMTFLFFTLSGLSHALSEGWPTFDAVVAFQAFYWLFVMPVIGICFLVRAITYRNPGNVLSPITDESTQN</sequence>
<feature type="transmembrane region" description="Helical" evidence="1">
    <location>
        <begin position="101"/>
        <end position="122"/>
    </location>
</feature>
<evidence type="ECO:0000256" key="1">
    <source>
        <dbReference type="SAM" id="Phobius"/>
    </source>
</evidence>
<dbReference type="HOGENOM" id="CLU_119367_0_0_2"/>
<feature type="transmembrane region" description="Helical" evidence="1">
    <location>
        <begin position="44"/>
        <end position="60"/>
    </location>
</feature>
<proteinExistence type="predicted"/>
<keyword evidence="1" id="KW-0812">Transmembrane</keyword>
<keyword evidence="1" id="KW-1133">Transmembrane helix</keyword>
<dbReference type="RefSeq" id="WP_011305640.1">
    <property type="nucleotide sequence ID" value="NZ_CP009526.1"/>
</dbReference>
<reference evidence="2 3" key="1">
    <citation type="submission" date="2014-07" db="EMBL/GenBank/DDBJ databases">
        <title>Methanogenic archaea and the global carbon cycle.</title>
        <authorList>
            <person name="Henriksen J.R."/>
            <person name="Luke J."/>
            <person name="Reinhart S."/>
            <person name="Benedict M.N."/>
            <person name="Youngblut N.D."/>
            <person name="Metcalf M.E."/>
            <person name="Whitaker R.J."/>
            <person name="Metcalf W.W."/>
        </authorList>
    </citation>
    <scope>NUCLEOTIDE SEQUENCE [LARGE SCALE GENOMIC DNA]</scope>
    <source>
        <strain evidence="2 3">Wiesmoor</strain>
    </source>
</reference>
<keyword evidence="1" id="KW-0472">Membrane</keyword>
<dbReference type="PROSITE" id="PS51257">
    <property type="entry name" value="PROKAR_LIPOPROTEIN"/>
    <property type="match status" value="1"/>
</dbReference>
<evidence type="ECO:0000313" key="2">
    <source>
        <dbReference type="EMBL" id="AKB49647.1"/>
    </source>
</evidence>
<feature type="transmembrane region" description="Helical" evidence="1">
    <location>
        <begin position="12"/>
        <end position="38"/>
    </location>
</feature>
<gene>
    <name evidence="2" type="ORF">MSBRW_0394</name>
</gene>
<evidence type="ECO:0000313" key="3">
    <source>
        <dbReference type="Proteomes" id="UP000033038"/>
    </source>
</evidence>
<feature type="transmembrane region" description="Helical" evidence="1">
    <location>
        <begin position="134"/>
        <end position="155"/>
    </location>
</feature>
<dbReference type="Proteomes" id="UP000033038">
    <property type="component" value="Chromosome"/>
</dbReference>
<protein>
    <submittedName>
        <fullName evidence="2">Uncharacterized protein</fullName>
    </submittedName>
</protein>
<dbReference type="AlphaFoldDB" id="A0A0E3QIG6"/>
<accession>A0A0E3QIG6</accession>
<organism evidence="2 3">
    <name type="scientific">Methanosarcina barkeri str. Wiesmoor</name>
    <dbReference type="NCBI Taxonomy" id="1434109"/>
    <lineage>
        <taxon>Archaea</taxon>
        <taxon>Methanobacteriati</taxon>
        <taxon>Methanobacteriota</taxon>
        <taxon>Stenosarchaea group</taxon>
        <taxon>Methanomicrobia</taxon>
        <taxon>Methanosarcinales</taxon>
        <taxon>Methanosarcinaceae</taxon>
        <taxon>Methanosarcina</taxon>
    </lineage>
</organism>
<name>A0A0E3QIG6_METBA</name>
<feature type="transmembrane region" description="Helical" evidence="1">
    <location>
        <begin position="175"/>
        <end position="194"/>
    </location>
</feature>